<sequence>MKDNASAKEKHGLNRLNDRLFKYIFASRQHKANLIRFLNDVLDDSDRVIADIEYLDREADPPILRGRGTRFDVRAKTSDGRLFQVEVQIRDEDDFLKRCLFYTCANYTSQIVVGEPYGKLGEVVFIAVLDFNAFPDKPDAYHSVQRMLDVENHKCYCNGVEMHFLELPKMRKFGRGKSPDRMTGLERMLMYMGTVGETEALNEIAAYDSDIRRILKMEEAFVKTPELWVNYLIREREQSDWENYVRSREARGEAKGEARGEARGEAKGRAETAQNLIRMGLDLDKIAQATGLPVDEVEALKAEIIED</sequence>
<dbReference type="Proteomes" id="UP000008957">
    <property type="component" value="Chromosome"/>
</dbReference>
<evidence type="ECO:0000256" key="1">
    <source>
        <dbReference type="SAM" id="MobiDB-lite"/>
    </source>
</evidence>
<accession>A0AB94IXT4</accession>
<dbReference type="PANTHER" id="PTHR41317:SF1">
    <property type="entry name" value="PD-(D_E)XK NUCLEASE FAMILY TRANSPOSASE"/>
    <property type="match status" value="1"/>
</dbReference>
<dbReference type="RefSeq" id="WP_015556695.1">
    <property type="nucleotide sequence ID" value="NC_021038.1"/>
</dbReference>
<dbReference type="KEGG" id="sbr:SY1_15380"/>
<protein>
    <recommendedName>
        <fullName evidence="4">Rpn family recombination-promoting nuclease/putative transposase</fullName>
    </recommendedName>
</protein>
<dbReference type="PANTHER" id="PTHR41317">
    <property type="entry name" value="PD-(D_E)XK NUCLEASE FAMILY TRANSPOSASE"/>
    <property type="match status" value="1"/>
</dbReference>
<reference evidence="2 3" key="2">
    <citation type="submission" date="2010-03" db="EMBL/GenBank/DDBJ databases">
        <authorList>
            <person name="Pajon A."/>
        </authorList>
    </citation>
    <scope>NUCLEOTIDE SEQUENCE [LARGE SCALE GENOMIC DNA]</scope>
    <source>
        <strain evidence="2 3">SGP1</strain>
    </source>
</reference>
<dbReference type="InterPro" id="IPR010106">
    <property type="entry name" value="RpnA"/>
</dbReference>
<dbReference type="Pfam" id="PF12784">
    <property type="entry name" value="PDDEXK_2"/>
    <property type="match status" value="1"/>
</dbReference>
<evidence type="ECO:0000313" key="3">
    <source>
        <dbReference type="Proteomes" id="UP000008957"/>
    </source>
</evidence>
<organism evidence="2 3">
    <name type="scientific">Fretibacterium fastidiosum</name>
    <dbReference type="NCBI Taxonomy" id="651822"/>
    <lineage>
        <taxon>Bacteria</taxon>
        <taxon>Thermotogati</taxon>
        <taxon>Synergistota</taxon>
        <taxon>Synergistia</taxon>
        <taxon>Synergistales</taxon>
        <taxon>Aminobacteriaceae</taxon>
        <taxon>Fretibacterium</taxon>
    </lineage>
</organism>
<dbReference type="NCBIfam" id="TIGR01784">
    <property type="entry name" value="T_den_put_tspse"/>
    <property type="match status" value="1"/>
</dbReference>
<feature type="region of interest" description="Disordered" evidence="1">
    <location>
        <begin position="248"/>
        <end position="269"/>
    </location>
</feature>
<dbReference type="AlphaFoldDB" id="A0AB94IXT4"/>
<proteinExistence type="predicted"/>
<evidence type="ECO:0008006" key="4">
    <source>
        <dbReference type="Google" id="ProtNLM"/>
    </source>
</evidence>
<keyword evidence="3" id="KW-1185">Reference proteome</keyword>
<dbReference type="EMBL" id="FP929056">
    <property type="protein sequence ID" value="CBL28548.1"/>
    <property type="molecule type" value="Genomic_DNA"/>
</dbReference>
<reference evidence="3" key="1">
    <citation type="submission" date="2010-03" db="EMBL/GenBank/DDBJ databases">
        <title>The genome sequence of Synergistetes sp. SGP1.</title>
        <authorList>
            <consortium name="metaHIT consortium -- http://www.metahit.eu/"/>
            <person name="Pajon A."/>
            <person name="Turner K."/>
            <person name="Parkhill J."/>
            <person name="Wade W."/>
            <person name="Vartoukian S."/>
        </authorList>
    </citation>
    <scope>NUCLEOTIDE SEQUENCE [LARGE SCALE GENOMIC DNA]</scope>
    <source>
        <strain evidence="3">SGP1</strain>
    </source>
</reference>
<name>A0AB94IXT4_9BACT</name>
<gene>
    <name evidence="2" type="ORF">SY1_15380</name>
</gene>
<evidence type="ECO:0000313" key="2">
    <source>
        <dbReference type="EMBL" id="CBL28548.1"/>
    </source>
</evidence>